<dbReference type="PATRIC" id="fig|1354253.4.peg.765"/>
<feature type="compositionally biased region" description="Basic and acidic residues" evidence="1">
    <location>
        <begin position="125"/>
        <end position="137"/>
    </location>
</feature>
<evidence type="ECO:0000256" key="1">
    <source>
        <dbReference type="SAM" id="MobiDB-lite"/>
    </source>
</evidence>
<organism evidence="2 3">
    <name type="scientific">Buttiauxella gaviniae ATCC 51604</name>
    <dbReference type="NCBI Taxonomy" id="1354253"/>
    <lineage>
        <taxon>Bacteria</taxon>
        <taxon>Pseudomonadati</taxon>
        <taxon>Pseudomonadota</taxon>
        <taxon>Gammaproteobacteria</taxon>
        <taxon>Enterobacterales</taxon>
        <taxon>Enterobacteriaceae</taxon>
        <taxon>Buttiauxella</taxon>
    </lineage>
</organism>
<proteinExistence type="predicted"/>
<reference evidence="2 3" key="1">
    <citation type="submission" date="2016-04" db="EMBL/GenBank/DDBJ databases">
        <title>ATOL: Assembling a taxonomically balanced genome-scale reconstruction of the evolutionary history of the Enterobacteriaceae.</title>
        <authorList>
            <person name="Plunkett G.III."/>
            <person name="Neeno-Eckwall E.C."/>
            <person name="Glasner J.D."/>
            <person name="Perna N.T."/>
        </authorList>
    </citation>
    <scope>NUCLEOTIDE SEQUENCE [LARGE SCALE GENOMIC DNA]</scope>
    <source>
        <strain evidence="2 3">ATCC 51604</strain>
    </source>
</reference>
<dbReference type="Proteomes" id="UP000078504">
    <property type="component" value="Unassembled WGS sequence"/>
</dbReference>
<feature type="compositionally biased region" description="Polar residues" evidence="1">
    <location>
        <begin position="147"/>
        <end position="156"/>
    </location>
</feature>
<accession>A0A1B7I516</accession>
<feature type="region of interest" description="Disordered" evidence="1">
    <location>
        <begin position="125"/>
        <end position="164"/>
    </location>
</feature>
<dbReference type="Pfam" id="PF25759">
    <property type="entry name" value="HP1_ORF34"/>
    <property type="match status" value="1"/>
</dbReference>
<sequence>MANIILALDGEAIIMKNLRVTLGMQYQDKDQSGQTSSTTRAEQGIKAKELQVSGVIPFSEEKTLKRLFALASATTSGGALALYRVANLTANTVGIRQVNFAGKLEAQEQDGKMAWGVQFTLREKHSVPEKRQARNDSRNGTAAAKQSARTGDASSSDAKESDQKLTWFESKVLNPVNNALGKVVD</sequence>
<evidence type="ECO:0000313" key="3">
    <source>
        <dbReference type="Proteomes" id="UP000078504"/>
    </source>
</evidence>
<name>A0A1B7I516_9ENTR</name>
<dbReference type="AlphaFoldDB" id="A0A1B7I516"/>
<dbReference type="EMBL" id="LXEP01000005">
    <property type="protein sequence ID" value="OAT23495.1"/>
    <property type="molecule type" value="Genomic_DNA"/>
</dbReference>
<comment type="caution">
    <text evidence="2">The sequence shown here is derived from an EMBL/GenBank/DDBJ whole genome shotgun (WGS) entry which is preliminary data.</text>
</comment>
<gene>
    <name evidence="2" type="ORF">M977_00745</name>
</gene>
<protein>
    <submittedName>
        <fullName evidence="2">Phage protein</fullName>
    </submittedName>
</protein>
<evidence type="ECO:0000313" key="2">
    <source>
        <dbReference type="EMBL" id="OAT23495.1"/>
    </source>
</evidence>
<dbReference type="InterPro" id="IPR057869">
    <property type="entry name" value="HP1_YO34"/>
</dbReference>